<protein>
    <submittedName>
        <fullName evidence="1">Uncharacterized protein</fullName>
    </submittedName>
</protein>
<keyword evidence="2" id="KW-1185">Reference proteome</keyword>
<sequence>MAILVKLIKPKAEMEDVRTLNNDVLTQLHDVVCKRFSDLHENNLIRFEIKILLDKMWPTDEKNIHELTLDNGFQKLQTAFSKFGARLLRSETLSCLKCTSREINFSIMKRVKTDYQNRLKTTILDNLMRIFIEGPE</sequence>
<reference evidence="1 2" key="1">
    <citation type="submission" date="2023-02" db="EMBL/GenBank/DDBJ databases">
        <title>LHISI_Scaffold_Assembly.</title>
        <authorList>
            <person name="Stuart O.P."/>
            <person name="Cleave R."/>
            <person name="Magrath M.J.L."/>
            <person name="Mikheyev A.S."/>
        </authorList>
    </citation>
    <scope>NUCLEOTIDE SEQUENCE [LARGE SCALE GENOMIC DNA]</scope>
    <source>
        <strain evidence="1">Daus_M_001</strain>
        <tissue evidence="1">Leg muscle</tissue>
    </source>
</reference>
<accession>A0ABQ9H5E1</accession>
<comment type="caution">
    <text evidence="1">The sequence shown here is derived from an EMBL/GenBank/DDBJ whole genome shotgun (WGS) entry which is preliminary data.</text>
</comment>
<gene>
    <name evidence="1" type="ORF">PR048_020070</name>
</gene>
<proteinExistence type="predicted"/>
<dbReference type="Proteomes" id="UP001159363">
    <property type="component" value="Chromosome 6"/>
</dbReference>
<name>A0ABQ9H5E1_9NEOP</name>
<dbReference type="EMBL" id="JARBHB010000007">
    <property type="protein sequence ID" value="KAJ8879462.1"/>
    <property type="molecule type" value="Genomic_DNA"/>
</dbReference>
<evidence type="ECO:0000313" key="2">
    <source>
        <dbReference type="Proteomes" id="UP001159363"/>
    </source>
</evidence>
<organism evidence="1 2">
    <name type="scientific">Dryococelus australis</name>
    <dbReference type="NCBI Taxonomy" id="614101"/>
    <lineage>
        <taxon>Eukaryota</taxon>
        <taxon>Metazoa</taxon>
        <taxon>Ecdysozoa</taxon>
        <taxon>Arthropoda</taxon>
        <taxon>Hexapoda</taxon>
        <taxon>Insecta</taxon>
        <taxon>Pterygota</taxon>
        <taxon>Neoptera</taxon>
        <taxon>Polyneoptera</taxon>
        <taxon>Phasmatodea</taxon>
        <taxon>Verophasmatodea</taxon>
        <taxon>Anareolatae</taxon>
        <taxon>Phasmatidae</taxon>
        <taxon>Eurycanthinae</taxon>
        <taxon>Dryococelus</taxon>
    </lineage>
</organism>
<evidence type="ECO:0000313" key="1">
    <source>
        <dbReference type="EMBL" id="KAJ8879462.1"/>
    </source>
</evidence>